<dbReference type="AlphaFoldDB" id="A0A058ZFS8"/>
<accession>A0A058ZFS8</accession>
<dbReference type="GeneID" id="20526447"/>
<dbReference type="GO" id="GO:0000139">
    <property type="term" value="C:Golgi membrane"/>
    <property type="evidence" value="ECO:0007669"/>
    <property type="project" value="UniProtKB-SubCell"/>
</dbReference>
<evidence type="ECO:0000256" key="3">
    <source>
        <dbReference type="ARBA" id="ARBA00004496"/>
    </source>
</evidence>
<keyword evidence="15" id="KW-1185">Reference proteome</keyword>
<dbReference type="GO" id="GO:0030904">
    <property type="term" value="C:retromer complex"/>
    <property type="evidence" value="ECO:0007669"/>
    <property type="project" value="TreeGrafter"/>
</dbReference>
<keyword evidence="7" id="KW-0963">Cytoplasm</keyword>
<dbReference type="Proteomes" id="UP000030693">
    <property type="component" value="Unassembled WGS sequence"/>
</dbReference>
<evidence type="ECO:0000256" key="12">
    <source>
        <dbReference type="ARBA" id="ARBA00025533"/>
    </source>
</evidence>
<sequence length="157" mass="17819">MSTSPSQPSNSRAWAESSRLPYAAMSADDSSYAMPENFLEIEVTRPLVVPDSAGKANHVTYEIIVRTNIPTFPKKQSSVRRRYSDFVQFRSDLLKQQPRVPLPSLPPKRFLNNLSEEVISERQEALQRFLDIVAGHPILQTGSRLLGDFLQSPNYER</sequence>
<evidence type="ECO:0000256" key="1">
    <source>
        <dbReference type="ARBA" id="ARBA00004179"/>
    </source>
</evidence>
<evidence type="ECO:0000256" key="4">
    <source>
        <dbReference type="ARBA" id="ARBA00010883"/>
    </source>
</evidence>
<evidence type="ECO:0000256" key="9">
    <source>
        <dbReference type="ARBA" id="ARBA00023034"/>
    </source>
</evidence>
<dbReference type="InterPro" id="IPR001683">
    <property type="entry name" value="PX_dom"/>
</dbReference>
<evidence type="ECO:0000259" key="13">
    <source>
        <dbReference type="PROSITE" id="PS50195"/>
    </source>
</evidence>
<dbReference type="EMBL" id="KB932202">
    <property type="protein sequence ID" value="KCV72327.1"/>
    <property type="molecule type" value="Genomic_DNA"/>
</dbReference>
<dbReference type="SUPFAM" id="SSF64268">
    <property type="entry name" value="PX domain"/>
    <property type="match status" value="1"/>
</dbReference>
<dbReference type="GO" id="GO:0031901">
    <property type="term" value="C:early endosome membrane"/>
    <property type="evidence" value="ECO:0007669"/>
    <property type="project" value="TreeGrafter"/>
</dbReference>
<evidence type="ECO:0000256" key="7">
    <source>
        <dbReference type="ARBA" id="ARBA00022490"/>
    </source>
</evidence>
<dbReference type="InterPro" id="IPR036871">
    <property type="entry name" value="PX_dom_sf"/>
</dbReference>
<dbReference type="OrthoDB" id="5227681at2759"/>
<dbReference type="PANTHER" id="PTHR45963">
    <property type="entry name" value="RE52028P"/>
    <property type="match status" value="1"/>
</dbReference>
<evidence type="ECO:0000256" key="10">
    <source>
        <dbReference type="ARBA" id="ARBA00023121"/>
    </source>
</evidence>
<comment type="subcellular location">
    <subcellularLocation>
        <location evidence="3">Cytoplasm</location>
    </subcellularLocation>
    <subcellularLocation>
        <location evidence="2">Golgi apparatus membrane</location>
        <topology evidence="2">Peripheral membrane protein</topology>
        <orientation evidence="2">Cytoplasmic side</orientation>
    </subcellularLocation>
    <subcellularLocation>
        <location evidence="1">Prevacuolar compartment membrane</location>
        <topology evidence="1">Peripheral membrane protein</topology>
        <orientation evidence="1">Cytoplasmic side</orientation>
    </subcellularLocation>
</comment>
<dbReference type="InterPro" id="IPR051074">
    <property type="entry name" value="Sorting_Nexin"/>
</dbReference>
<organism evidence="14">
    <name type="scientific">Fonticula alba</name>
    <name type="common">Slime mold</name>
    <dbReference type="NCBI Taxonomy" id="691883"/>
    <lineage>
        <taxon>Eukaryota</taxon>
        <taxon>Rotosphaerida</taxon>
        <taxon>Fonticulaceae</taxon>
        <taxon>Fonticula</taxon>
    </lineage>
</organism>
<evidence type="ECO:0000313" key="15">
    <source>
        <dbReference type="Proteomes" id="UP000030693"/>
    </source>
</evidence>
<evidence type="ECO:0000256" key="2">
    <source>
        <dbReference type="ARBA" id="ARBA00004255"/>
    </source>
</evidence>
<proteinExistence type="inferred from homology"/>
<evidence type="ECO:0000313" key="14">
    <source>
        <dbReference type="EMBL" id="KCV72327.1"/>
    </source>
</evidence>
<feature type="domain" description="PX" evidence="13">
    <location>
        <begin position="39"/>
        <end position="156"/>
    </location>
</feature>
<dbReference type="Pfam" id="PF00787">
    <property type="entry name" value="PX"/>
    <property type="match status" value="1"/>
</dbReference>
<name>A0A058ZFS8_FONAL</name>
<dbReference type="Gene3D" id="3.30.1520.10">
    <property type="entry name" value="Phox-like domain"/>
    <property type="match status" value="1"/>
</dbReference>
<keyword evidence="8" id="KW-0653">Protein transport</keyword>
<dbReference type="PROSITE" id="PS50195">
    <property type="entry name" value="PX"/>
    <property type="match status" value="1"/>
</dbReference>
<reference evidence="14" key="1">
    <citation type="submission" date="2013-04" db="EMBL/GenBank/DDBJ databases">
        <title>The Genome Sequence of Fonticula alba ATCC 38817.</title>
        <authorList>
            <consortium name="The Broad Institute Genomics Platform"/>
            <person name="Russ C."/>
            <person name="Cuomo C."/>
            <person name="Burger G."/>
            <person name="Gray M.W."/>
            <person name="Holland P.W.H."/>
            <person name="King N."/>
            <person name="Lang F.B.F."/>
            <person name="Roger A.J."/>
            <person name="Ruiz-Trillo I."/>
            <person name="Brown M."/>
            <person name="Walker B."/>
            <person name="Young S."/>
            <person name="Zeng Q."/>
            <person name="Gargeya S."/>
            <person name="Fitzgerald M."/>
            <person name="Haas B."/>
            <person name="Abouelleil A."/>
            <person name="Allen A.W."/>
            <person name="Alvarado L."/>
            <person name="Arachchi H.M."/>
            <person name="Berlin A.M."/>
            <person name="Chapman S.B."/>
            <person name="Gainer-Dewar J."/>
            <person name="Goldberg J."/>
            <person name="Griggs A."/>
            <person name="Gujja S."/>
            <person name="Hansen M."/>
            <person name="Howarth C."/>
            <person name="Imamovic A."/>
            <person name="Ireland A."/>
            <person name="Larimer J."/>
            <person name="McCowan C."/>
            <person name="Murphy C."/>
            <person name="Pearson M."/>
            <person name="Poon T.W."/>
            <person name="Priest M."/>
            <person name="Roberts A."/>
            <person name="Saif S."/>
            <person name="Shea T."/>
            <person name="Sisk P."/>
            <person name="Sykes S."/>
            <person name="Wortman J."/>
            <person name="Nusbaum C."/>
            <person name="Birren B."/>
        </authorList>
    </citation>
    <scope>NUCLEOTIDE SEQUENCE [LARGE SCALE GENOMIC DNA]</scope>
    <source>
        <strain evidence="14">ATCC 38817</strain>
    </source>
</reference>
<dbReference type="GO" id="GO:0015031">
    <property type="term" value="P:protein transport"/>
    <property type="evidence" value="ECO:0007669"/>
    <property type="project" value="UniProtKB-KW"/>
</dbReference>
<dbReference type="PANTHER" id="PTHR45963:SF2">
    <property type="entry name" value="RE52028P"/>
    <property type="match status" value="1"/>
</dbReference>
<evidence type="ECO:0000256" key="6">
    <source>
        <dbReference type="ARBA" id="ARBA00022448"/>
    </source>
</evidence>
<dbReference type="OMA" id="NMYTDYE"/>
<keyword evidence="10" id="KW-0446">Lipid-binding</keyword>
<evidence type="ECO:0000256" key="8">
    <source>
        <dbReference type="ARBA" id="ARBA00022927"/>
    </source>
</evidence>
<dbReference type="RefSeq" id="XP_009493905.1">
    <property type="nucleotide sequence ID" value="XM_009495630.1"/>
</dbReference>
<keyword evidence="11" id="KW-0472">Membrane</keyword>
<dbReference type="eggNOG" id="KOG2527">
    <property type="taxonomic scope" value="Eukaryota"/>
</dbReference>
<comment type="similarity">
    <text evidence="4">Belongs to the sorting nexin family.</text>
</comment>
<dbReference type="GO" id="GO:0032266">
    <property type="term" value="F:phosphatidylinositol-3-phosphate binding"/>
    <property type="evidence" value="ECO:0007669"/>
    <property type="project" value="TreeGrafter"/>
</dbReference>
<keyword evidence="9" id="KW-0333">Golgi apparatus</keyword>
<dbReference type="GO" id="GO:0034499">
    <property type="term" value="P:late endosome to Golgi transport"/>
    <property type="evidence" value="ECO:0007669"/>
    <property type="project" value="TreeGrafter"/>
</dbReference>
<evidence type="ECO:0000256" key="5">
    <source>
        <dbReference type="ARBA" id="ARBA00020436"/>
    </source>
</evidence>
<gene>
    <name evidence="14" type="ORF">H696_01722</name>
</gene>
<evidence type="ECO:0000256" key="11">
    <source>
        <dbReference type="ARBA" id="ARBA00023136"/>
    </source>
</evidence>
<dbReference type="SMART" id="SM00312">
    <property type="entry name" value="PX"/>
    <property type="match status" value="1"/>
</dbReference>
<dbReference type="STRING" id="691883.A0A058ZFS8"/>
<comment type="function">
    <text evidence="12">Required for retention of late Golgi membrane proteins. Component of the retrieval machinery that functions by direct interaction with the cytosolic tails of certain TGN membrane proteins during the sorting/budding process at the prevacuolar compartment. Binds phosphatidylinositol 3-phosphate (PtdIns(P3)).</text>
</comment>
<dbReference type="GO" id="GO:0032456">
    <property type="term" value="P:endocytic recycling"/>
    <property type="evidence" value="ECO:0007669"/>
    <property type="project" value="TreeGrafter"/>
</dbReference>
<keyword evidence="6" id="KW-0813">Transport</keyword>
<protein>
    <recommendedName>
        <fullName evidence="5">Sorting nexin-3</fullName>
    </recommendedName>
</protein>